<evidence type="ECO:0000313" key="8">
    <source>
        <dbReference type="Proteomes" id="UP000005444"/>
    </source>
</evidence>
<keyword evidence="2 5" id="KW-0812">Transmembrane</keyword>
<feature type="transmembrane region" description="Helical" evidence="5">
    <location>
        <begin position="294"/>
        <end position="317"/>
    </location>
</feature>
<dbReference type="PATRIC" id="fig|701521.8.peg.26"/>
<evidence type="ECO:0000256" key="1">
    <source>
        <dbReference type="ARBA" id="ARBA00004141"/>
    </source>
</evidence>
<dbReference type="InterPro" id="IPR013525">
    <property type="entry name" value="ABC2_TM"/>
</dbReference>
<evidence type="ECO:0000259" key="6">
    <source>
        <dbReference type="Pfam" id="PF12698"/>
    </source>
</evidence>
<proteinExistence type="predicted"/>
<dbReference type="RefSeq" id="WP_014214563.1">
    <property type="nucleotide sequence ID" value="NC_016605.1"/>
</dbReference>
<feature type="transmembrane region" description="Helical" evidence="5">
    <location>
        <begin position="337"/>
        <end position="361"/>
    </location>
</feature>
<dbReference type="eggNOG" id="COG1511">
    <property type="taxonomic scope" value="Bacteria"/>
</dbReference>
<dbReference type="PANTHER" id="PTHR43077">
    <property type="entry name" value="TRANSPORT PERMEASE YVFS-RELATED"/>
    <property type="match status" value="1"/>
</dbReference>
<comment type="subcellular location">
    <subcellularLocation>
        <location evidence="1">Membrane</location>
        <topology evidence="1">Multi-pass membrane protein</topology>
    </subcellularLocation>
</comment>
<dbReference type="HOGENOM" id="CLU_055422_0_0_9"/>
<evidence type="ECO:0000256" key="2">
    <source>
        <dbReference type="ARBA" id="ARBA00022692"/>
    </source>
</evidence>
<dbReference type="Proteomes" id="UP000005444">
    <property type="component" value="Chromosome"/>
</dbReference>
<gene>
    <name evidence="7" type="ordered locus">PECL_27</name>
</gene>
<dbReference type="PANTHER" id="PTHR43077:SF5">
    <property type="entry name" value="PHAGE INFECTION PROTEIN"/>
    <property type="match status" value="1"/>
</dbReference>
<accession>G8PEA4</accession>
<keyword evidence="4 5" id="KW-0472">Membrane</keyword>
<evidence type="ECO:0000256" key="5">
    <source>
        <dbReference type="SAM" id="Phobius"/>
    </source>
</evidence>
<reference evidence="7 8" key="1">
    <citation type="journal article" date="2012" name="J. Bacteriol.">
        <title>Complete Genome Sequence of the Beer Spoilage Organism Pediococcus claussenii ATCC BAA-344T.</title>
        <authorList>
            <person name="Pittet V."/>
            <person name="Abegunde T."/>
            <person name="Marfleet T."/>
            <person name="Haakensen M."/>
            <person name="Morrow K."/>
            <person name="Jayaprakash T."/>
            <person name="Schroeder K."/>
            <person name="Trost B."/>
            <person name="Byrns S."/>
            <person name="Bergsveinson J."/>
            <person name="Kusalik A."/>
            <person name="Ziola B."/>
        </authorList>
    </citation>
    <scope>NUCLEOTIDE SEQUENCE [LARGE SCALE GENOMIC DNA]</scope>
    <source>
        <strain evidence="7 8">ATCC BAA-344</strain>
    </source>
</reference>
<evidence type="ECO:0000256" key="4">
    <source>
        <dbReference type="ARBA" id="ARBA00023136"/>
    </source>
</evidence>
<keyword evidence="3 5" id="KW-1133">Transmembrane helix</keyword>
<dbReference type="AlphaFoldDB" id="G8PEA4"/>
<dbReference type="Gene3D" id="3.40.1710.10">
    <property type="entry name" value="abc type-2 transporter like domain"/>
    <property type="match status" value="1"/>
</dbReference>
<evidence type="ECO:0000256" key="3">
    <source>
        <dbReference type="ARBA" id="ARBA00022989"/>
    </source>
</evidence>
<dbReference type="GO" id="GO:0016020">
    <property type="term" value="C:membrane"/>
    <property type="evidence" value="ECO:0007669"/>
    <property type="project" value="UniProtKB-SubCell"/>
</dbReference>
<feature type="domain" description="ABC-2 type transporter transmembrane" evidence="6">
    <location>
        <begin position="25"/>
        <end position="425"/>
    </location>
</feature>
<feature type="transmembrane region" description="Helical" evidence="5">
    <location>
        <begin position="252"/>
        <end position="273"/>
    </location>
</feature>
<sequence length="442" mass="48928">MKQLKNFLVSRGVISALVLSLFYGFLVFVIYFTGYHAMPSKMNELPIAIVNQDSASKHLANQLNDDLPFKHIKKTGNLSKAKSDLNKRNTYMIINIPKNFNKSIKDNEPTKLNFYINESAQSSVTAGMKTVAQQVGDKISKQVIIKKGQTMLTESQLTILQNDVKAKQNELTQTVDSQKEKIAEAPAQMRPALENQLQQKSDVATAKLKDTVTSKEREIKKSVSKIYTPVSNSVEVKIHPFNKVRSGLNYSLAPFILNLSLYIGALMGTLLLYGTFAKFAKISGRFSSFAMLEIAMLLVAIIGSGVVTSSVIGMMHLNGSQFNQLWINQSLEMFAAYNLNAVLLLLLGQIGTSLNIFFTMFQVVAGGGMIPATIMNPFFHAVHYVAPMYYTVTAGFNIMYGGVGTENLWAQLGLLILALFVINLAIVTFKKRQTMINFSDLA</sequence>
<dbReference type="EMBL" id="CP003137">
    <property type="protein sequence ID" value="AEV94365.1"/>
    <property type="molecule type" value="Genomic_DNA"/>
</dbReference>
<name>G8PEA4_PEDCP</name>
<dbReference type="Pfam" id="PF12698">
    <property type="entry name" value="ABC2_membrane_3"/>
    <property type="match status" value="1"/>
</dbReference>
<protein>
    <recommendedName>
        <fullName evidence="6">ABC-2 type transporter transmembrane domain-containing protein</fullName>
    </recommendedName>
</protein>
<evidence type="ECO:0000313" key="7">
    <source>
        <dbReference type="EMBL" id="AEV94365.1"/>
    </source>
</evidence>
<dbReference type="KEGG" id="pce:PECL_27"/>
<dbReference type="InterPro" id="IPR051328">
    <property type="entry name" value="T7SS_ABC-Transporter"/>
</dbReference>
<feature type="transmembrane region" description="Helical" evidence="5">
    <location>
        <begin position="12"/>
        <end position="32"/>
    </location>
</feature>
<keyword evidence="8" id="KW-1185">Reference proteome</keyword>
<feature type="transmembrane region" description="Helical" evidence="5">
    <location>
        <begin position="408"/>
        <end position="429"/>
    </location>
</feature>
<dbReference type="STRING" id="701521.PECL_27"/>
<dbReference type="GO" id="GO:0140359">
    <property type="term" value="F:ABC-type transporter activity"/>
    <property type="evidence" value="ECO:0007669"/>
    <property type="project" value="InterPro"/>
</dbReference>
<organism evidence="7 8">
    <name type="scientific">Pediococcus claussenii (strain ATCC BAA-344 / DSM 14800 / JCM 18046 / KCTC 3811 / LMG 21948 / P06)</name>
    <dbReference type="NCBI Taxonomy" id="701521"/>
    <lineage>
        <taxon>Bacteria</taxon>
        <taxon>Bacillati</taxon>
        <taxon>Bacillota</taxon>
        <taxon>Bacilli</taxon>
        <taxon>Lactobacillales</taxon>
        <taxon>Lactobacillaceae</taxon>
        <taxon>Pediococcus</taxon>
    </lineage>
</organism>